<sequence>DLLHQLQKGVFGDHVAKWAQSAMGDEKLAEKEMDNRFRTMSPNPNLRHFSKGISSITQWTGNEYRAMSKVYPGLIAGAVDNGVVQAVRALEDFMFYAHFEVHTDHSLAAMDTAWSTFHDRKDVFLELGLRTHFNISKLHNVSHYLESIRSRGTNDNFNTEFSERLHIDLSKNGYRASNKRNFQPQMTKWLTRQEAIHRRDQFMGWVMLEYRA</sequence>
<feature type="non-terminal residue" evidence="1">
    <location>
        <position position="212"/>
    </location>
</feature>
<dbReference type="Proteomes" id="UP001163850">
    <property type="component" value="Unassembled WGS sequence"/>
</dbReference>
<dbReference type="AlphaFoldDB" id="A0AA38ULH7"/>
<organism evidence="1 2">
    <name type="scientific">Lentinula detonsa</name>
    <dbReference type="NCBI Taxonomy" id="2804962"/>
    <lineage>
        <taxon>Eukaryota</taxon>
        <taxon>Fungi</taxon>
        <taxon>Dikarya</taxon>
        <taxon>Basidiomycota</taxon>
        <taxon>Agaricomycotina</taxon>
        <taxon>Agaricomycetes</taxon>
        <taxon>Agaricomycetidae</taxon>
        <taxon>Agaricales</taxon>
        <taxon>Marasmiineae</taxon>
        <taxon>Omphalotaceae</taxon>
        <taxon>Lentinula</taxon>
    </lineage>
</organism>
<comment type="caution">
    <text evidence="1">The sequence shown here is derived from an EMBL/GenBank/DDBJ whole genome shotgun (WGS) entry which is preliminary data.</text>
</comment>
<protein>
    <submittedName>
        <fullName evidence="1">Uncharacterized protein</fullName>
    </submittedName>
</protein>
<dbReference type="EMBL" id="MU803610">
    <property type="protein sequence ID" value="KAJ3978234.1"/>
    <property type="molecule type" value="Genomic_DNA"/>
</dbReference>
<name>A0AA38ULH7_9AGAR</name>
<gene>
    <name evidence="1" type="ORF">F5890DRAFT_1390304</name>
</gene>
<feature type="non-terminal residue" evidence="1">
    <location>
        <position position="1"/>
    </location>
</feature>
<evidence type="ECO:0000313" key="2">
    <source>
        <dbReference type="Proteomes" id="UP001163850"/>
    </source>
</evidence>
<proteinExistence type="predicted"/>
<evidence type="ECO:0000313" key="1">
    <source>
        <dbReference type="EMBL" id="KAJ3978234.1"/>
    </source>
</evidence>
<accession>A0AA38ULH7</accession>
<reference evidence="1" key="1">
    <citation type="submission" date="2022-08" db="EMBL/GenBank/DDBJ databases">
        <authorList>
            <consortium name="DOE Joint Genome Institute"/>
            <person name="Min B."/>
            <person name="Riley R."/>
            <person name="Sierra-Patev S."/>
            <person name="Naranjo-Ortiz M."/>
            <person name="Looney B."/>
            <person name="Konkel Z."/>
            <person name="Slot J.C."/>
            <person name="Sakamoto Y."/>
            <person name="Steenwyk J.L."/>
            <person name="Rokas A."/>
            <person name="Carro J."/>
            <person name="Camarero S."/>
            <person name="Ferreira P."/>
            <person name="Molpeceres G."/>
            <person name="Ruiz-Duenas F.J."/>
            <person name="Serrano A."/>
            <person name="Henrissat B."/>
            <person name="Drula E."/>
            <person name="Hughes K.W."/>
            <person name="Mata J.L."/>
            <person name="Ishikawa N.K."/>
            <person name="Vargas-Isla R."/>
            <person name="Ushijima S."/>
            <person name="Smith C.A."/>
            <person name="Ahrendt S."/>
            <person name="Andreopoulos W."/>
            <person name="He G."/>
            <person name="Labutti K."/>
            <person name="Lipzen A."/>
            <person name="Ng V."/>
            <person name="Sandor L."/>
            <person name="Barry K."/>
            <person name="Martinez A.T."/>
            <person name="Xiao Y."/>
            <person name="Gibbons J.G."/>
            <person name="Terashima K."/>
            <person name="Hibbett D.S."/>
            <person name="Grigoriev I.V."/>
        </authorList>
    </citation>
    <scope>NUCLEOTIDE SEQUENCE</scope>
    <source>
        <strain evidence="1">TFB7829</strain>
    </source>
</reference>